<dbReference type="InterPro" id="IPR011990">
    <property type="entry name" value="TPR-like_helical_dom_sf"/>
</dbReference>
<comment type="caution">
    <text evidence="2">The sequence shown here is derived from an EMBL/GenBank/DDBJ whole genome shotgun (WGS) entry which is preliminary data.</text>
</comment>
<reference evidence="2 3" key="1">
    <citation type="journal article" date="2015" name="Genome Announc.">
        <title>Expanding the biotechnology potential of lactobacilli through comparative genomics of 213 strains and associated genera.</title>
        <authorList>
            <person name="Sun Z."/>
            <person name="Harris H.M."/>
            <person name="McCann A."/>
            <person name="Guo C."/>
            <person name="Argimon S."/>
            <person name="Zhang W."/>
            <person name="Yang X."/>
            <person name="Jeffery I.B."/>
            <person name="Cooney J.C."/>
            <person name="Kagawa T.F."/>
            <person name="Liu W."/>
            <person name="Song Y."/>
            <person name="Salvetti E."/>
            <person name="Wrobel A."/>
            <person name="Rasinkangas P."/>
            <person name="Parkhill J."/>
            <person name="Rea M.C."/>
            <person name="O'Sullivan O."/>
            <person name="Ritari J."/>
            <person name="Douillard F.P."/>
            <person name="Paul Ross R."/>
            <person name="Yang R."/>
            <person name="Briner A.E."/>
            <person name="Felis G.E."/>
            <person name="de Vos W.M."/>
            <person name="Barrangou R."/>
            <person name="Klaenhammer T.R."/>
            <person name="Caufield P.W."/>
            <person name="Cui Y."/>
            <person name="Zhang H."/>
            <person name="O'Toole P.W."/>
        </authorList>
    </citation>
    <scope>NUCLEOTIDE SEQUENCE [LARGE SCALE GENOMIC DNA]</scope>
    <source>
        <strain evidence="2 3">DSM 18382</strain>
    </source>
</reference>
<dbReference type="InterPro" id="IPR001387">
    <property type="entry name" value="Cro/C1-type_HTH"/>
</dbReference>
<gene>
    <name evidence="2" type="ORF">FD41_GL002271</name>
</gene>
<dbReference type="PATRIC" id="fig|1423743.5.peg.2331"/>
<dbReference type="EMBL" id="AZFY01000034">
    <property type="protein sequence ID" value="KRM10087.1"/>
    <property type="molecule type" value="Genomic_DNA"/>
</dbReference>
<feature type="domain" description="HTH cro/C1-type" evidence="1">
    <location>
        <begin position="16"/>
        <end position="69"/>
    </location>
</feature>
<dbReference type="SMART" id="SM00530">
    <property type="entry name" value="HTH_XRE"/>
    <property type="match status" value="1"/>
</dbReference>
<dbReference type="PANTHER" id="PTHR37038">
    <property type="entry name" value="TRANSCRIPTIONAL REGULATOR-RELATED"/>
    <property type="match status" value="1"/>
</dbReference>
<organism evidence="2 3">
    <name type="scientific">Lentilactobacillus farraginis DSM 18382 = JCM 14108</name>
    <dbReference type="NCBI Taxonomy" id="1423743"/>
    <lineage>
        <taxon>Bacteria</taxon>
        <taxon>Bacillati</taxon>
        <taxon>Bacillota</taxon>
        <taxon>Bacilli</taxon>
        <taxon>Lactobacillales</taxon>
        <taxon>Lactobacillaceae</taxon>
        <taxon>Lentilactobacillus</taxon>
    </lineage>
</organism>
<protein>
    <submittedName>
        <fullName evidence="2">XRE family transcriptional regulator</fullName>
    </submittedName>
</protein>
<evidence type="ECO:0000313" key="2">
    <source>
        <dbReference type="EMBL" id="KRM10087.1"/>
    </source>
</evidence>
<dbReference type="InterPro" id="IPR053163">
    <property type="entry name" value="HTH-type_regulator_Rgg"/>
</dbReference>
<dbReference type="CDD" id="cd00093">
    <property type="entry name" value="HTH_XRE"/>
    <property type="match status" value="1"/>
</dbReference>
<dbReference type="SUPFAM" id="SSF47413">
    <property type="entry name" value="lambda repressor-like DNA-binding domains"/>
    <property type="match status" value="1"/>
</dbReference>
<dbReference type="InterPro" id="IPR010982">
    <property type="entry name" value="Lambda_DNA-bd_dom_sf"/>
</dbReference>
<name>A0A0R1VWZ1_9LACO</name>
<evidence type="ECO:0000259" key="1">
    <source>
        <dbReference type="PROSITE" id="PS50943"/>
    </source>
</evidence>
<proteinExistence type="predicted"/>
<dbReference type="Gene3D" id="1.25.40.10">
    <property type="entry name" value="Tetratricopeptide repeat domain"/>
    <property type="match status" value="1"/>
</dbReference>
<dbReference type="PANTHER" id="PTHR37038:SF14">
    <property type="entry name" value="TRANSCRIPTIONAL ACTIVATOR"/>
    <property type="match status" value="1"/>
</dbReference>
<dbReference type="Proteomes" id="UP000051966">
    <property type="component" value="Unassembled WGS sequence"/>
</dbReference>
<accession>A0A0R1VWZ1</accession>
<dbReference type="AlphaFoldDB" id="A0A0R1VWZ1"/>
<dbReference type="GO" id="GO:0003677">
    <property type="term" value="F:DNA binding"/>
    <property type="evidence" value="ECO:0007669"/>
    <property type="project" value="InterPro"/>
</dbReference>
<sequence length="313" mass="36109">MKKGSIMATKITGAAIRKARKKKGLSQKQLADGICTQATISLIENKNVCPNFNILNQLCQRLGVNVTDISFNPRYGEKLFSYIESDMRRHCYLQAKKRMAGVCFKKLDSKVSEGKYYCYQGFAELYIDDDIEEAIYHFNWMLTKYPTENLNFYRAWSNLGLGLAYQKLGKTTRAPKFIEESVRILDKIQSYKDHHRKDDLFAVTDLYIDIIATYIELGKHDRALQLCTLILKRLTEANSIYKVDVLEELASRCLYASGQIIEATMKQFAAMFVADLRGNHQLCEKIMTKNQRHIIELVKKELDKNDGHQTLIM</sequence>
<evidence type="ECO:0000313" key="3">
    <source>
        <dbReference type="Proteomes" id="UP000051966"/>
    </source>
</evidence>
<dbReference type="Pfam" id="PF01381">
    <property type="entry name" value="HTH_3"/>
    <property type="match status" value="1"/>
</dbReference>
<dbReference type="PROSITE" id="PS50943">
    <property type="entry name" value="HTH_CROC1"/>
    <property type="match status" value="1"/>
</dbReference>
<dbReference type="SUPFAM" id="SSF48452">
    <property type="entry name" value="TPR-like"/>
    <property type="match status" value="1"/>
</dbReference>
<keyword evidence="3" id="KW-1185">Reference proteome</keyword>